<feature type="transmembrane region" description="Helical" evidence="1">
    <location>
        <begin position="12"/>
        <end position="29"/>
    </location>
</feature>
<keyword evidence="3" id="KW-1185">Reference proteome</keyword>
<dbReference type="Proteomes" id="UP001390339">
    <property type="component" value="Unassembled WGS sequence"/>
</dbReference>
<evidence type="ECO:0000313" key="3">
    <source>
        <dbReference type="Proteomes" id="UP001390339"/>
    </source>
</evidence>
<accession>A0ABR2I1T8</accession>
<keyword evidence="1" id="KW-0812">Transmembrane</keyword>
<evidence type="ECO:0008006" key="4">
    <source>
        <dbReference type="Google" id="ProtNLM"/>
    </source>
</evidence>
<dbReference type="EMBL" id="JAPCWZ010000007">
    <property type="protein sequence ID" value="KAK8856342.1"/>
    <property type="molecule type" value="Genomic_DNA"/>
</dbReference>
<keyword evidence="1" id="KW-0472">Membrane</keyword>
<comment type="caution">
    <text evidence="2">The sequence shown here is derived from an EMBL/GenBank/DDBJ whole genome shotgun (WGS) entry which is preliminary data.</text>
</comment>
<reference evidence="2 3" key="1">
    <citation type="journal article" date="2024" name="IMA Fungus">
        <title>Apiospora arundinis, a panoply of carbohydrate-active enzymes and secondary metabolites.</title>
        <authorList>
            <person name="Sorensen T."/>
            <person name="Petersen C."/>
            <person name="Muurmann A.T."/>
            <person name="Christiansen J.V."/>
            <person name="Brundto M.L."/>
            <person name="Overgaard C.K."/>
            <person name="Boysen A.T."/>
            <person name="Wollenberg R.D."/>
            <person name="Larsen T.O."/>
            <person name="Sorensen J.L."/>
            <person name="Nielsen K.L."/>
            <person name="Sondergaard T.E."/>
        </authorList>
    </citation>
    <scope>NUCLEOTIDE SEQUENCE [LARGE SCALE GENOMIC DNA]</scope>
    <source>
        <strain evidence="2 3">AAU 773</strain>
    </source>
</reference>
<evidence type="ECO:0000256" key="1">
    <source>
        <dbReference type="SAM" id="Phobius"/>
    </source>
</evidence>
<organism evidence="2 3">
    <name type="scientific">Apiospora arundinis</name>
    <dbReference type="NCBI Taxonomy" id="335852"/>
    <lineage>
        <taxon>Eukaryota</taxon>
        <taxon>Fungi</taxon>
        <taxon>Dikarya</taxon>
        <taxon>Ascomycota</taxon>
        <taxon>Pezizomycotina</taxon>
        <taxon>Sordariomycetes</taxon>
        <taxon>Xylariomycetidae</taxon>
        <taxon>Amphisphaeriales</taxon>
        <taxon>Apiosporaceae</taxon>
        <taxon>Apiospora</taxon>
    </lineage>
</organism>
<protein>
    <recommendedName>
        <fullName evidence="4">Secreted protein</fullName>
    </recommendedName>
</protein>
<keyword evidence="1" id="KW-1133">Transmembrane helix</keyword>
<name>A0ABR2I1T8_9PEZI</name>
<gene>
    <name evidence="2" type="ORF">PGQ11_012254</name>
</gene>
<evidence type="ECO:0000313" key="2">
    <source>
        <dbReference type="EMBL" id="KAK8856342.1"/>
    </source>
</evidence>
<sequence>MAQIPRRSQVRWASIFVATVTWYICQYLLGRIYCAPVRVVKAASAFSKDFTPSSGGHHFVKAVIDRMES</sequence>
<proteinExistence type="predicted"/>